<comment type="caution">
    <text evidence="3">The sequence shown here is derived from an EMBL/GenBank/DDBJ whole genome shotgun (WGS) entry which is preliminary data.</text>
</comment>
<dbReference type="SMART" id="SM01001">
    <property type="entry name" value="AIRC"/>
    <property type="match status" value="1"/>
</dbReference>
<dbReference type="SUPFAM" id="SSF52255">
    <property type="entry name" value="N5-CAIR mutase (phosphoribosylaminoimidazole carboxylase, PurE)"/>
    <property type="match status" value="1"/>
</dbReference>
<organism evidence="3 4">
    <name type="scientific">Streptomyces leeuwenhoekii</name>
    <dbReference type="NCBI Taxonomy" id="1437453"/>
    <lineage>
        <taxon>Bacteria</taxon>
        <taxon>Bacillati</taxon>
        <taxon>Actinomycetota</taxon>
        <taxon>Actinomycetes</taxon>
        <taxon>Kitasatosporales</taxon>
        <taxon>Streptomycetaceae</taxon>
        <taxon>Streptomyces</taxon>
    </lineage>
</organism>
<accession>A0ABR5HZI5</accession>
<sequence length="258" mass="26172">MTWSADLAGLLDCETYRAGDFARLDTSRRRRTGVPEVVFAPSKTPEQTLRLLAGLRARDPGSPALATRCPDEVLDAAPDRLGETGEPVRVDRVARTVTVGELPPPRGLVAVLTAGTGDLPVAREALNTLAVLGVATVLVDDVGVAGIGRLFPHVPRLREADCVLVVAGMDGALPSVVAGLVRAPVVGVPTSVGYGVAAGGLAAAATMLSSCAPGLTVVNIDNGFGAAAHAGKIVDAVHGASPDGGRPRPSATTTDGDR</sequence>
<dbReference type="Proteomes" id="UP000037274">
    <property type="component" value="Unassembled WGS sequence"/>
</dbReference>
<evidence type="ECO:0000313" key="3">
    <source>
        <dbReference type="EMBL" id="KMS79316.1"/>
    </source>
</evidence>
<protein>
    <submittedName>
        <fullName evidence="3">1-(5-phosphoribosyl)-5-amino-4-imidazole-carboxylate carboxylase</fullName>
    </submittedName>
</protein>
<dbReference type="InterPro" id="IPR000031">
    <property type="entry name" value="PurE_dom"/>
</dbReference>
<evidence type="ECO:0000259" key="2">
    <source>
        <dbReference type="SMART" id="SM01001"/>
    </source>
</evidence>
<name>A0ABR5HZI5_STRLW</name>
<proteinExistence type="predicted"/>
<feature type="region of interest" description="Disordered" evidence="1">
    <location>
        <begin position="237"/>
        <end position="258"/>
    </location>
</feature>
<evidence type="ECO:0000256" key="1">
    <source>
        <dbReference type="SAM" id="MobiDB-lite"/>
    </source>
</evidence>
<dbReference type="PANTHER" id="PTHR43064">
    <property type="entry name" value="PHOSPHORIBOSYLAMINOIMIDAZOLE CARBOXYLASE-RELATED"/>
    <property type="match status" value="1"/>
</dbReference>
<dbReference type="Pfam" id="PF00731">
    <property type="entry name" value="AIRC"/>
    <property type="match status" value="1"/>
</dbReference>
<keyword evidence="4" id="KW-1185">Reference proteome</keyword>
<evidence type="ECO:0000313" key="4">
    <source>
        <dbReference type="Proteomes" id="UP000037274"/>
    </source>
</evidence>
<dbReference type="RefSeq" id="WP_048572723.1">
    <property type="nucleotide sequence ID" value="NZ_LFEH01000035.1"/>
</dbReference>
<dbReference type="Gene3D" id="3.40.50.1970">
    <property type="match status" value="1"/>
</dbReference>
<dbReference type="NCBIfam" id="NF033503">
    <property type="entry name" value="LarB"/>
    <property type="match status" value="1"/>
</dbReference>
<dbReference type="EMBL" id="LFEH01000035">
    <property type="protein sequence ID" value="KMS79316.1"/>
    <property type="molecule type" value="Genomic_DNA"/>
</dbReference>
<dbReference type="PANTHER" id="PTHR43064:SF1">
    <property type="entry name" value="SLL1489 PROTEIN"/>
    <property type="match status" value="1"/>
</dbReference>
<dbReference type="InterPro" id="IPR039476">
    <property type="entry name" value="P2CMN_synthase_LarB"/>
</dbReference>
<reference evidence="3 4" key="1">
    <citation type="submission" date="2015-06" db="EMBL/GenBank/DDBJ databases">
        <title>Draft genome sequence of Streptomyces leeuwenhoekii C58, which produces the novel lasso peptide, chaxapeptin.</title>
        <authorList>
            <person name="Yi Y."/>
            <person name="Hai D."/>
            <person name="Jaspars M."/>
            <person name="Sheng H."/>
            <person name="Rateb M.E."/>
            <person name="Bull A."/>
            <person name="Goodfellow M."/>
            <person name="Asenjo J.A."/>
            <person name="Ebel R."/>
        </authorList>
    </citation>
    <scope>NUCLEOTIDE SEQUENCE [LARGE SCALE GENOMIC DNA]</scope>
    <source>
        <strain evidence="3 4">C58</strain>
    </source>
</reference>
<gene>
    <name evidence="3" type="ORF">ACH49_12450</name>
</gene>
<feature type="domain" description="PurE" evidence="2">
    <location>
        <begin position="107"/>
        <end position="237"/>
    </location>
</feature>